<gene>
    <name evidence="14" type="ORF">PHAECO_LOCUS6586</name>
</gene>
<feature type="transmembrane region" description="Helical" evidence="11">
    <location>
        <begin position="763"/>
        <end position="783"/>
    </location>
</feature>
<comment type="similarity">
    <text evidence="2">Belongs to the bile acid:sodium symporter (BASS) (TC 2.A.28) family.</text>
</comment>
<dbReference type="OrthoDB" id="203097at2759"/>
<dbReference type="SMART" id="SM00293">
    <property type="entry name" value="PWWP"/>
    <property type="match status" value="1"/>
</dbReference>
<evidence type="ECO:0000256" key="11">
    <source>
        <dbReference type="SAM" id="Phobius"/>
    </source>
</evidence>
<accession>A0A9N9X2Z2</accession>
<keyword evidence="9 11" id="KW-0472">Membrane</keyword>
<evidence type="ECO:0000256" key="4">
    <source>
        <dbReference type="ARBA" id="ARBA00022723"/>
    </source>
</evidence>
<organism evidence="14 15">
    <name type="scientific">Phaedon cochleariae</name>
    <name type="common">Mustard beetle</name>
    <dbReference type="NCBI Taxonomy" id="80249"/>
    <lineage>
        <taxon>Eukaryota</taxon>
        <taxon>Metazoa</taxon>
        <taxon>Ecdysozoa</taxon>
        <taxon>Arthropoda</taxon>
        <taxon>Hexapoda</taxon>
        <taxon>Insecta</taxon>
        <taxon>Pterygota</taxon>
        <taxon>Neoptera</taxon>
        <taxon>Endopterygota</taxon>
        <taxon>Coleoptera</taxon>
        <taxon>Polyphaga</taxon>
        <taxon>Cucujiformia</taxon>
        <taxon>Chrysomeloidea</taxon>
        <taxon>Chrysomelidae</taxon>
        <taxon>Chrysomelinae</taxon>
        <taxon>Chrysomelini</taxon>
        <taxon>Phaedon</taxon>
    </lineage>
</organism>
<keyword evidence="4" id="KW-0479">Metal-binding</keyword>
<evidence type="ECO:0000256" key="9">
    <source>
        <dbReference type="ARBA" id="ARBA00023136"/>
    </source>
</evidence>
<evidence type="ECO:0000256" key="7">
    <source>
        <dbReference type="ARBA" id="ARBA00022847"/>
    </source>
</evidence>
<evidence type="ECO:0000256" key="2">
    <source>
        <dbReference type="ARBA" id="ARBA00006528"/>
    </source>
</evidence>
<dbReference type="InterPro" id="IPR011124">
    <property type="entry name" value="Znf_CW"/>
</dbReference>
<proteinExistence type="inferred from homology"/>
<evidence type="ECO:0000313" key="15">
    <source>
        <dbReference type="Proteomes" id="UP001153737"/>
    </source>
</evidence>
<reference evidence="14" key="1">
    <citation type="submission" date="2022-01" db="EMBL/GenBank/DDBJ databases">
        <authorList>
            <person name="King R."/>
        </authorList>
    </citation>
    <scope>NUCLEOTIDE SEQUENCE</scope>
</reference>
<dbReference type="InterPro" id="IPR038770">
    <property type="entry name" value="Na+/solute_symporter_sf"/>
</dbReference>
<keyword evidence="15" id="KW-1185">Reference proteome</keyword>
<evidence type="ECO:0000313" key="14">
    <source>
        <dbReference type="EMBL" id="CAG9819178.1"/>
    </source>
</evidence>
<feature type="transmembrane region" description="Helical" evidence="11">
    <location>
        <begin position="414"/>
        <end position="433"/>
    </location>
</feature>
<dbReference type="PROSITE" id="PS50812">
    <property type="entry name" value="PWWP"/>
    <property type="match status" value="1"/>
</dbReference>
<feature type="compositionally biased region" description="Basic residues" evidence="10">
    <location>
        <begin position="259"/>
        <end position="268"/>
    </location>
</feature>
<dbReference type="Gene3D" id="3.30.40.100">
    <property type="match status" value="1"/>
</dbReference>
<feature type="region of interest" description="Disordered" evidence="10">
    <location>
        <begin position="197"/>
        <end position="269"/>
    </location>
</feature>
<sequence length="853" mass="96101">MPQLSKKNFVKSQKAHDTFKPPLLTKENIEKVLGDSKTPNSSNKPSSKTSSISSKSKKNTIRKVVSIQLSFEEPNSQSSYSDISYRMNEPAVKDAYLHFVKNLSQATMNDTICSTPLVDKYDDSEDIFTPSEKLVQDDEIKVLSQDEKEKASGDSGFPLSQEMLNSQEVKEKYLDFMNNMMETDEFNFMKNFKEPAKKKTRKSISVSHSEGSEKSLIKKQNNIEKEPTKKKPKQIKEPVKKLVSKKQEGSKSKSVFKEPRRKKDKKVKQNIINKINKNASKENNESVEDDNTLSLREKMLLIQESRNVGLYCLCDTCDKARYLPDIKDPLDLPTKWYCSMNPDPDHNKCSDPEEALVDEEFLVENLFNAGSIVWAKMDGYPWWPAMVEDDPDTEDYFYFEKEDDSKPMCPISGLVQFLIVVVTLLLVCHAVIVNSFKIAFKPNSTTVTMYDSAEITYKISDVPPDETQFVCFTENKHVASLDKEFIISSSHNLTGKFNISGNFLGGTVIKCKSKRTQNTADGQLDVVVVRKKRVIDTVFTASVATLVSILYINFGCAIDWGELKHILKKPIGPSIGFFGHFVIMPVLSYLLGLLLFPDNPEMQLGMFFTGVSPAGGASNVWAVLLEGNISLSIIMTAVSTIAAFAMMPLWIFTLGRVIFHNAKLQVPYSQIMTYVIALVVPLAIGYLIQRYLKRVANFMTKIIKGFSSCLIMFIIVFAIVTNLYLFELFSWQIILAGMALPWIGYLSGYLIAKLLNQKPEDCLTIAIEVGIQNTGIAIFLLRFALPQPQADLTTVAPVSVAILTPFPLLFLFIFKKLNERLSHSHCRIPCEDDPKIDNNTKDLMPISLVKTIS</sequence>
<comment type="subcellular location">
    <subcellularLocation>
        <location evidence="1">Membrane</location>
        <topology evidence="1">Multi-pass membrane protein</topology>
    </subcellularLocation>
</comment>
<feature type="domain" description="CW-type" evidence="13">
    <location>
        <begin position="305"/>
        <end position="357"/>
    </location>
</feature>
<feature type="region of interest" description="Disordered" evidence="10">
    <location>
        <begin position="1"/>
        <end position="57"/>
    </location>
</feature>
<evidence type="ECO:0000256" key="3">
    <source>
        <dbReference type="ARBA" id="ARBA00022692"/>
    </source>
</evidence>
<dbReference type="SUPFAM" id="SSF63748">
    <property type="entry name" value="Tudor/PWWP/MBT"/>
    <property type="match status" value="1"/>
</dbReference>
<feature type="compositionally biased region" description="Basic and acidic residues" evidence="10">
    <location>
        <begin position="210"/>
        <end position="258"/>
    </location>
</feature>
<dbReference type="Gene3D" id="1.20.1530.20">
    <property type="match status" value="1"/>
</dbReference>
<dbReference type="GO" id="GO:0016020">
    <property type="term" value="C:membrane"/>
    <property type="evidence" value="ECO:0007669"/>
    <property type="project" value="UniProtKB-SubCell"/>
</dbReference>
<evidence type="ECO:0000259" key="13">
    <source>
        <dbReference type="PROSITE" id="PS51050"/>
    </source>
</evidence>
<keyword evidence="6" id="KW-0862">Zinc</keyword>
<dbReference type="Pfam" id="PF07496">
    <property type="entry name" value="zf-CW"/>
    <property type="match status" value="1"/>
</dbReference>
<dbReference type="Proteomes" id="UP001153737">
    <property type="component" value="Chromosome 2"/>
</dbReference>
<dbReference type="Gene3D" id="2.30.30.140">
    <property type="match status" value="1"/>
</dbReference>
<dbReference type="EMBL" id="OU896708">
    <property type="protein sequence ID" value="CAG9819178.1"/>
    <property type="molecule type" value="Genomic_DNA"/>
</dbReference>
<name>A0A9N9X2Z2_PHACE</name>
<evidence type="ECO:0000256" key="10">
    <source>
        <dbReference type="SAM" id="MobiDB-lite"/>
    </source>
</evidence>
<feature type="domain" description="PWWP" evidence="12">
    <location>
        <begin position="369"/>
        <end position="418"/>
    </location>
</feature>
<dbReference type="AlphaFoldDB" id="A0A9N9X2Z2"/>
<feature type="compositionally biased region" description="Low complexity" evidence="10">
    <location>
        <begin position="36"/>
        <end position="54"/>
    </location>
</feature>
<dbReference type="InterPro" id="IPR000313">
    <property type="entry name" value="PWWP_dom"/>
</dbReference>
<keyword evidence="5" id="KW-0863">Zinc-finger</keyword>
<dbReference type="InterPro" id="IPR004710">
    <property type="entry name" value="Bilac:Na_transpt"/>
</dbReference>
<evidence type="ECO:0000259" key="12">
    <source>
        <dbReference type="PROSITE" id="PS50812"/>
    </source>
</evidence>
<feature type="transmembrane region" description="Helical" evidence="11">
    <location>
        <begin position="795"/>
        <end position="814"/>
    </location>
</feature>
<feature type="transmembrane region" description="Helical" evidence="11">
    <location>
        <begin position="575"/>
        <end position="596"/>
    </location>
</feature>
<keyword evidence="7" id="KW-0813">Transport</keyword>
<dbReference type="PANTHER" id="PTHR10361:SF28">
    <property type="entry name" value="P3 PROTEIN-RELATED"/>
    <property type="match status" value="1"/>
</dbReference>
<keyword evidence="7" id="KW-0769">Symport</keyword>
<dbReference type="InterPro" id="IPR002657">
    <property type="entry name" value="BilAc:Na_symport/Acr3"/>
</dbReference>
<keyword evidence="8 11" id="KW-1133">Transmembrane helix</keyword>
<protein>
    <submittedName>
        <fullName evidence="14">Uncharacterized protein</fullName>
    </submittedName>
</protein>
<feature type="transmembrane region" description="Helical" evidence="11">
    <location>
        <begin position="671"/>
        <end position="688"/>
    </location>
</feature>
<dbReference type="PANTHER" id="PTHR10361">
    <property type="entry name" value="SODIUM-BILE ACID COTRANSPORTER"/>
    <property type="match status" value="1"/>
</dbReference>
<dbReference type="GO" id="GO:0008270">
    <property type="term" value="F:zinc ion binding"/>
    <property type="evidence" value="ECO:0007669"/>
    <property type="project" value="UniProtKB-KW"/>
</dbReference>
<dbReference type="PROSITE" id="PS51050">
    <property type="entry name" value="ZF_CW"/>
    <property type="match status" value="1"/>
</dbReference>
<evidence type="ECO:0000256" key="5">
    <source>
        <dbReference type="ARBA" id="ARBA00022771"/>
    </source>
</evidence>
<reference evidence="14" key="2">
    <citation type="submission" date="2022-10" db="EMBL/GenBank/DDBJ databases">
        <authorList>
            <consortium name="ENA_rothamsted_submissions"/>
            <consortium name="culmorum"/>
            <person name="King R."/>
        </authorList>
    </citation>
    <scope>NUCLEOTIDE SEQUENCE</scope>
</reference>
<keyword evidence="3 11" id="KW-0812">Transmembrane</keyword>
<evidence type="ECO:0000256" key="1">
    <source>
        <dbReference type="ARBA" id="ARBA00004141"/>
    </source>
</evidence>
<feature type="transmembrane region" description="Helical" evidence="11">
    <location>
        <begin position="732"/>
        <end position="751"/>
    </location>
</feature>
<dbReference type="Pfam" id="PF01758">
    <property type="entry name" value="SBF"/>
    <property type="match status" value="1"/>
</dbReference>
<dbReference type="GO" id="GO:0015293">
    <property type="term" value="F:symporter activity"/>
    <property type="evidence" value="ECO:0007669"/>
    <property type="project" value="UniProtKB-KW"/>
</dbReference>
<evidence type="ECO:0000256" key="8">
    <source>
        <dbReference type="ARBA" id="ARBA00022989"/>
    </source>
</evidence>
<dbReference type="Pfam" id="PF00855">
    <property type="entry name" value="PWWP"/>
    <property type="match status" value="1"/>
</dbReference>
<feature type="transmembrane region" description="Helical" evidence="11">
    <location>
        <begin position="631"/>
        <end position="651"/>
    </location>
</feature>
<evidence type="ECO:0000256" key="6">
    <source>
        <dbReference type="ARBA" id="ARBA00022833"/>
    </source>
</evidence>
<feature type="transmembrane region" description="Helical" evidence="11">
    <location>
        <begin position="709"/>
        <end position="726"/>
    </location>
</feature>